<comment type="caution">
    <text evidence="1">The sequence shown here is derived from an EMBL/GenBank/DDBJ whole genome shotgun (WGS) entry which is preliminary data.</text>
</comment>
<reference evidence="1 2" key="1">
    <citation type="submission" date="2012-04" db="EMBL/GenBank/DDBJ databases">
        <authorList>
            <person name="Genoscope - CEA"/>
        </authorList>
    </citation>
    <scope>NUCLEOTIDE SEQUENCE [LARGE SCALE GENOMIC DNA]</scope>
    <source>
        <strain evidence="1 2">9807</strain>
    </source>
</reference>
<protein>
    <submittedName>
        <fullName evidence="1">Uncharacterized protein</fullName>
    </submittedName>
</protein>
<dbReference type="AlphaFoldDB" id="I4H4T3"/>
<dbReference type="HOGENOM" id="CLU_3330184_0_0_3"/>
<evidence type="ECO:0000313" key="2">
    <source>
        <dbReference type="Proteomes" id="UP000003613"/>
    </source>
</evidence>
<sequence length="38" mass="4352">MKPHTPAAPPDPQGKLFLVIYWQFFCDLLTNEKFSVDG</sequence>
<proteinExistence type="predicted"/>
<gene>
    <name evidence="1" type="ORF">MICAF_2410006</name>
</gene>
<name>I4H4T3_MICAE</name>
<dbReference type="Proteomes" id="UP000003613">
    <property type="component" value="Unassembled WGS sequence"/>
</dbReference>
<evidence type="ECO:0000313" key="1">
    <source>
        <dbReference type="EMBL" id="CCI17057.1"/>
    </source>
</evidence>
<organism evidence="1 2">
    <name type="scientific">Microcystis aeruginosa PCC 9807</name>
    <dbReference type="NCBI Taxonomy" id="1160283"/>
    <lineage>
        <taxon>Bacteria</taxon>
        <taxon>Bacillati</taxon>
        <taxon>Cyanobacteriota</taxon>
        <taxon>Cyanophyceae</taxon>
        <taxon>Oscillatoriophycideae</taxon>
        <taxon>Chroococcales</taxon>
        <taxon>Microcystaceae</taxon>
        <taxon>Microcystis</taxon>
    </lineage>
</organism>
<dbReference type="EMBL" id="CAIM01000159">
    <property type="protein sequence ID" value="CCI17057.1"/>
    <property type="molecule type" value="Genomic_DNA"/>
</dbReference>
<accession>I4H4T3</accession>